<keyword evidence="3" id="KW-1185">Reference proteome</keyword>
<evidence type="ECO:0000313" key="3">
    <source>
        <dbReference type="Proteomes" id="UP000190150"/>
    </source>
</evidence>
<dbReference type="InterPro" id="IPR050445">
    <property type="entry name" value="Bact_polysacc_biosynth/exp"/>
</dbReference>
<dbReference type="PANTHER" id="PTHR32309:SF31">
    <property type="entry name" value="CAPSULAR EXOPOLYSACCHARIDE FAMILY"/>
    <property type="match status" value="1"/>
</dbReference>
<dbReference type="STRING" id="1513896.SAMN05660841_02869"/>
<sequence length="362" mass="40913">MENSIENINEFDKEISLKEILLNFAKVLNFLVSKWLIIVITSLLGATIGFLIAKYKSPLYTASTTFVIQSGDQDGNLGQYAGIASMMGFDMGGGNGSLFQGENILELYKSRKMIEAAMLRPVSYDSSINILDLYLLQAGMFKEWQKDSSTLLEVNFQKINQENDFLQRQRDSVLNEVVLEINKTYLNVGKIDKKLSLLKIDVKSKNEVFAKEFNSALVNEVNSFYISTKTKKSLDNIEILQHKTDSVRAVMNGAISSAVVAIDNTPNLNLTKQSQRLVPAQRSQYSVEANKAILSQLIQNLEMSKMALLKETPLIQIVDEPVYPLVSEKLSKIKNIILYSFIFTFFIVSILLCQRFYYSLIK</sequence>
<name>A0A1T5EXY1_9SPHI</name>
<keyword evidence="1" id="KW-0812">Transmembrane</keyword>
<gene>
    <name evidence="2" type="ORF">SAMN05660841_02869</name>
</gene>
<dbReference type="AlphaFoldDB" id="A0A1T5EXY1"/>
<dbReference type="RefSeq" id="WP_079643954.1">
    <property type="nucleotide sequence ID" value="NZ_FUZF01000013.1"/>
</dbReference>
<accession>A0A1T5EXY1</accession>
<keyword evidence="1" id="KW-1133">Transmembrane helix</keyword>
<dbReference type="PANTHER" id="PTHR32309">
    <property type="entry name" value="TYROSINE-PROTEIN KINASE"/>
    <property type="match status" value="1"/>
</dbReference>
<organism evidence="2 3">
    <name type="scientific">Sphingobacterium nematocida</name>
    <dbReference type="NCBI Taxonomy" id="1513896"/>
    <lineage>
        <taxon>Bacteria</taxon>
        <taxon>Pseudomonadati</taxon>
        <taxon>Bacteroidota</taxon>
        <taxon>Sphingobacteriia</taxon>
        <taxon>Sphingobacteriales</taxon>
        <taxon>Sphingobacteriaceae</taxon>
        <taxon>Sphingobacterium</taxon>
    </lineage>
</organism>
<evidence type="ECO:0000256" key="1">
    <source>
        <dbReference type="SAM" id="Phobius"/>
    </source>
</evidence>
<feature type="transmembrane region" description="Helical" evidence="1">
    <location>
        <begin position="336"/>
        <end position="357"/>
    </location>
</feature>
<feature type="transmembrane region" description="Helical" evidence="1">
    <location>
        <begin position="35"/>
        <end position="53"/>
    </location>
</feature>
<reference evidence="3" key="1">
    <citation type="submission" date="2017-02" db="EMBL/GenBank/DDBJ databases">
        <authorList>
            <person name="Varghese N."/>
            <person name="Submissions S."/>
        </authorList>
    </citation>
    <scope>NUCLEOTIDE SEQUENCE [LARGE SCALE GENOMIC DNA]</scope>
    <source>
        <strain evidence="3">DSM 24091</strain>
    </source>
</reference>
<protein>
    <submittedName>
        <fullName evidence="2">Chain length determinant protein</fullName>
    </submittedName>
</protein>
<evidence type="ECO:0000313" key="2">
    <source>
        <dbReference type="EMBL" id="SKB88728.1"/>
    </source>
</evidence>
<keyword evidence="1" id="KW-0472">Membrane</keyword>
<dbReference type="Proteomes" id="UP000190150">
    <property type="component" value="Unassembled WGS sequence"/>
</dbReference>
<proteinExistence type="predicted"/>
<dbReference type="EMBL" id="FUZF01000013">
    <property type="protein sequence ID" value="SKB88728.1"/>
    <property type="molecule type" value="Genomic_DNA"/>
</dbReference>
<dbReference type="OrthoDB" id="745212at2"/>